<dbReference type="InterPro" id="IPR050595">
    <property type="entry name" value="Bact_response_regulator"/>
</dbReference>
<dbReference type="EMBL" id="FXWK01000001">
    <property type="protein sequence ID" value="SMQ72132.1"/>
    <property type="molecule type" value="Genomic_DNA"/>
</dbReference>
<dbReference type="SUPFAM" id="SSF52172">
    <property type="entry name" value="CheY-like"/>
    <property type="match status" value="1"/>
</dbReference>
<dbReference type="InterPro" id="IPR011006">
    <property type="entry name" value="CheY-like_superfamily"/>
</dbReference>
<feature type="modified residue" description="4-aspartylphosphate" evidence="4">
    <location>
        <position position="61"/>
    </location>
</feature>
<evidence type="ECO:0000313" key="7">
    <source>
        <dbReference type="Proteomes" id="UP000194474"/>
    </source>
</evidence>
<protein>
    <submittedName>
        <fullName evidence="6">Response regulator receiver domain-containing protein</fullName>
    </submittedName>
</protein>
<dbReference type="AlphaFoldDB" id="A0A1Y6FGW9"/>
<keyword evidence="1 4" id="KW-0597">Phosphoprotein</keyword>
<dbReference type="GO" id="GO:0000160">
    <property type="term" value="P:phosphorelay signal transduction system"/>
    <property type="evidence" value="ECO:0007669"/>
    <property type="project" value="InterPro"/>
</dbReference>
<reference evidence="7" key="1">
    <citation type="submission" date="2017-04" db="EMBL/GenBank/DDBJ databases">
        <authorList>
            <person name="Varghese N."/>
            <person name="Submissions S."/>
        </authorList>
    </citation>
    <scope>NUCLEOTIDE SEQUENCE [LARGE SCALE GENOMIC DNA]</scope>
</reference>
<dbReference type="Pfam" id="PF00072">
    <property type="entry name" value="Response_reg"/>
    <property type="match status" value="1"/>
</dbReference>
<dbReference type="PANTHER" id="PTHR44591">
    <property type="entry name" value="STRESS RESPONSE REGULATOR PROTEIN 1"/>
    <property type="match status" value="1"/>
</dbReference>
<keyword evidence="3" id="KW-0804">Transcription</keyword>
<dbReference type="RefSeq" id="WP_086470307.1">
    <property type="nucleotide sequence ID" value="NZ_FXWK01000001.1"/>
</dbReference>
<proteinExistence type="predicted"/>
<keyword evidence="7" id="KW-1185">Reference proteome</keyword>
<dbReference type="PANTHER" id="PTHR44591:SF3">
    <property type="entry name" value="RESPONSE REGULATORY DOMAIN-CONTAINING PROTEIN"/>
    <property type="match status" value="1"/>
</dbReference>
<evidence type="ECO:0000256" key="3">
    <source>
        <dbReference type="ARBA" id="ARBA00023163"/>
    </source>
</evidence>
<feature type="domain" description="Response regulatory" evidence="5">
    <location>
        <begin position="10"/>
        <end position="124"/>
    </location>
</feature>
<evidence type="ECO:0000256" key="4">
    <source>
        <dbReference type="PROSITE-ProRule" id="PRU00169"/>
    </source>
</evidence>
<accession>A0A1Y6FGW9</accession>
<evidence type="ECO:0000313" key="6">
    <source>
        <dbReference type="EMBL" id="SMQ72132.1"/>
    </source>
</evidence>
<organism evidence="6 7">
    <name type="scientific">Devosia lucknowensis</name>
    <dbReference type="NCBI Taxonomy" id="1096929"/>
    <lineage>
        <taxon>Bacteria</taxon>
        <taxon>Pseudomonadati</taxon>
        <taxon>Pseudomonadota</taxon>
        <taxon>Alphaproteobacteria</taxon>
        <taxon>Hyphomicrobiales</taxon>
        <taxon>Devosiaceae</taxon>
        <taxon>Devosia</taxon>
    </lineage>
</organism>
<evidence type="ECO:0000256" key="1">
    <source>
        <dbReference type="ARBA" id="ARBA00022553"/>
    </source>
</evidence>
<sequence>MSTNVSPRKCFLVVDDEPLIRMDIVDLIQEHGFVAWEASNVAEALSILDKAGADFTGLITDVNMPGSRNGMVLANHVRTMWPHIRIVVVSAGRKPMAGELPENTAFVPKPWEAHGLIQAIGNFH</sequence>
<dbReference type="InterPro" id="IPR001789">
    <property type="entry name" value="Sig_transdc_resp-reg_receiver"/>
</dbReference>
<gene>
    <name evidence="6" type="ORF">SAMN06295905_2047</name>
</gene>
<dbReference type="PROSITE" id="PS50110">
    <property type="entry name" value="RESPONSE_REGULATORY"/>
    <property type="match status" value="1"/>
</dbReference>
<keyword evidence="2" id="KW-0805">Transcription regulation</keyword>
<name>A0A1Y6FGW9_9HYPH</name>
<evidence type="ECO:0000259" key="5">
    <source>
        <dbReference type="PROSITE" id="PS50110"/>
    </source>
</evidence>
<dbReference type="Proteomes" id="UP000194474">
    <property type="component" value="Unassembled WGS sequence"/>
</dbReference>
<dbReference type="Gene3D" id="3.40.50.2300">
    <property type="match status" value="1"/>
</dbReference>
<dbReference type="SMART" id="SM00448">
    <property type="entry name" value="REC"/>
    <property type="match status" value="1"/>
</dbReference>
<evidence type="ECO:0000256" key="2">
    <source>
        <dbReference type="ARBA" id="ARBA00023015"/>
    </source>
</evidence>
<dbReference type="OrthoDB" id="9784719at2"/>